<dbReference type="GO" id="GO:0008199">
    <property type="term" value="F:ferric iron binding"/>
    <property type="evidence" value="ECO:0007669"/>
    <property type="project" value="InterPro"/>
</dbReference>
<organism evidence="11 12">
    <name type="scientific">Lynx pardinus</name>
    <name type="common">Iberian lynx</name>
    <name type="synonym">Felis pardina</name>
    <dbReference type="NCBI Taxonomy" id="191816"/>
    <lineage>
        <taxon>Eukaryota</taxon>
        <taxon>Metazoa</taxon>
        <taxon>Chordata</taxon>
        <taxon>Craniata</taxon>
        <taxon>Vertebrata</taxon>
        <taxon>Euteleostomi</taxon>
        <taxon>Mammalia</taxon>
        <taxon>Eutheria</taxon>
        <taxon>Laurasiatheria</taxon>
        <taxon>Carnivora</taxon>
        <taxon>Feliformia</taxon>
        <taxon>Felidae</taxon>
        <taxon>Felinae</taxon>
        <taxon>Lynx</taxon>
    </lineage>
</organism>
<comment type="similarity">
    <text evidence="1 9">Belongs to the ferritin family.</text>
</comment>
<gene>
    <name evidence="11" type="ORF">LYPA_23C008468</name>
</gene>
<evidence type="ECO:0000256" key="4">
    <source>
        <dbReference type="ARBA" id="ARBA00023004"/>
    </source>
</evidence>
<proteinExistence type="inferred from homology"/>
<keyword evidence="12" id="KW-1185">Reference proteome</keyword>
<dbReference type="EMBL" id="CAAGRJ010025552">
    <property type="protein sequence ID" value="VFV38066.1"/>
    <property type="molecule type" value="Genomic_DNA"/>
</dbReference>
<comment type="subcellular location">
    <subcellularLocation>
        <location evidence="5">Autolysosome</location>
    </subcellularLocation>
</comment>
<dbReference type="Proteomes" id="UP000386466">
    <property type="component" value="Unassembled WGS sequence"/>
</dbReference>
<evidence type="ECO:0000256" key="6">
    <source>
        <dbReference type="ARBA" id="ARBA00045578"/>
    </source>
</evidence>
<dbReference type="GO" id="GO:0006826">
    <property type="term" value="P:iron ion transport"/>
    <property type="evidence" value="ECO:0007669"/>
    <property type="project" value="InterPro"/>
</dbReference>
<evidence type="ECO:0000256" key="8">
    <source>
        <dbReference type="PIRSR" id="PIRSR601519-1"/>
    </source>
</evidence>
<evidence type="ECO:0000256" key="5">
    <source>
        <dbReference type="ARBA" id="ARBA00044942"/>
    </source>
</evidence>
<protein>
    <recommendedName>
        <fullName evidence="9">Ferritin</fullName>
    </recommendedName>
</protein>
<evidence type="ECO:0000256" key="3">
    <source>
        <dbReference type="ARBA" id="ARBA00022723"/>
    </source>
</evidence>
<feature type="binding site" evidence="8">
    <location>
        <position position="4"/>
    </location>
    <ligand>
        <name>Fe cation</name>
        <dbReference type="ChEBI" id="CHEBI:24875"/>
        <label>1</label>
    </ligand>
</feature>
<keyword evidence="4 8" id="KW-0408">Iron</keyword>
<reference evidence="11 12" key="1">
    <citation type="submission" date="2019-01" db="EMBL/GenBank/DDBJ databases">
        <authorList>
            <person name="Alioto T."/>
            <person name="Alioto T."/>
        </authorList>
    </citation>
    <scope>NUCLEOTIDE SEQUENCE [LARGE SCALE GENOMIC DNA]</scope>
</reference>
<evidence type="ECO:0000256" key="7">
    <source>
        <dbReference type="ARBA" id="ARBA00047045"/>
    </source>
</evidence>
<dbReference type="InterPro" id="IPR008331">
    <property type="entry name" value="Ferritin_DPS_dom"/>
</dbReference>
<dbReference type="SUPFAM" id="SSF47240">
    <property type="entry name" value="Ferritin-like"/>
    <property type="match status" value="1"/>
</dbReference>
<evidence type="ECO:0000256" key="1">
    <source>
        <dbReference type="ARBA" id="ARBA00007513"/>
    </source>
</evidence>
<name>A0A485P283_LYNPA</name>
<dbReference type="InterPro" id="IPR001519">
    <property type="entry name" value="Ferritin"/>
</dbReference>
<evidence type="ECO:0000259" key="10">
    <source>
        <dbReference type="PROSITE" id="PS50905"/>
    </source>
</evidence>
<dbReference type="InterPro" id="IPR009040">
    <property type="entry name" value="Ferritin-like_diiron"/>
</dbReference>
<feature type="domain" description="Ferritin-like diiron" evidence="10">
    <location>
        <begin position="1"/>
        <end position="56"/>
    </location>
</feature>
<evidence type="ECO:0000313" key="12">
    <source>
        <dbReference type="Proteomes" id="UP000386466"/>
    </source>
</evidence>
<sequence>MILEEKLNQALLDLHALGSALADPHLCDFPENDFLDEEVKLIKKMVNHLTHLHRVASPQAGLGEYLFYKAHLQTQLGA</sequence>
<dbReference type="Gene3D" id="1.20.1260.10">
    <property type="match status" value="1"/>
</dbReference>
<dbReference type="PROSITE" id="PS50905">
    <property type="entry name" value="FERRITIN_LIKE"/>
    <property type="match status" value="1"/>
</dbReference>
<dbReference type="GO" id="GO:0006879">
    <property type="term" value="P:intracellular iron ion homeostasis"/>
    <property type="evidence" value="ECO:0007669"/>
    <property type="project" value="UniProtKB-KW"/>
</dbReference>
<dbReference type="Pfam" id="PF00210">
    <property type="entry name" value="Ferritin"/>
    <property type="match status" value="1"/>
</dbReference>
<comment type="function">
    <text evidence="6">Stores iron in a soluble, non-toxic, readily available form. Important for iron homeostasis. Iron is taken up in the ferrous form and deposited as ferric hydroxides after oxidation. Also plays a role in delivery of iron to cells. Mediates iron uptake in capsule cells of the developing kidney. Delivery to lysosomes by the cargo receptor NCOA4 for autophagic degradation and release or iron.</text>
</comment>
<dbReference type="InterPro" id="IPR012347">
    <property type="entry name" value="Ferritin-like"/>
</dbReference>
<dbReference type="GO" id="GO:0008198">
    <property type="term" value="F:ferrous iron binding"/>
    <property type="evidence" value="ECO:0007669"/>
    <property type="project" value="TreeGrafter"/>
</dbReference>
<accession>A0A485P283</accession>
<evidence type="ECO:0000256" key="9">
    <source>
        <dbReference type="RuleBase" id="RU361145"/>
    </source>
</evidence>
<evidence type="ECO:0000256" key="2">
    <source>
        <dbReference type="ARBA" id="ARBA00022434"/>
    </source>
</evidence>
<keyword evidence="2 9" id="KW-0409">Iron storage</keyword>
<dbReference type="AlphaFoldDB" id="A0A485P283"/>
<dbReference type="PANTHER" id="PTHR11431">
    <property type="entry name" value="FERRITIN"/>
    <property type="match status" value="1"/>
</dbReference>
<evidence type="ECO:0000313" key="11">
    <source>
        <dbReference type="EMBL" id="VFV38066.1"/>
    </source>
</evidence>
<dbReference type="GO" id="GO:0044754">
    <property type="term" value="C:autolysosome"/>
    <property type="evidence" value="ECO:0007669"/>
    <property type="project" value="UniProtKB-SubCell"/>
</dbReference>
<comment type="subunit">
    <text evidence="7">Oligomer of 24 subunits. There are two types of subunits: L (light) chain and H (heavy) chain. The major chain can be light or heavy, depending on the species and tissue type. The functional molecule forms a roughly spherical shell with a diameter of 12 nm and contains a central cavity into which the insoluble mineral iron core is deposited. Interacts with NCOA4.</text>
</comment>
<keyword evidence="3 8" id="KW-0479">Metal-binding</keyword>
<dbReference type="InterPro" id="IPR009078">
    <property type="entry name" value="Ferritin-like_SF"/>
</dbReference>
<dbReference type="PANTHER" id="PTHR11431:SF47">
    <property type="entry name" value="FERRITIN LIGHT CHAIN"/>
    <property type="match status" value="1"/>
</dbReference>